<dbReference type="PANTHER" id="PTHR34477:SF1">
    <property type="entry name" value="UPF0213 PROTEIN YHBQ"/>
    <property type="match status" value="1"/>
</dbReference>
<evidence type="ECO:0000313" key="4">
    <source>
        <dbReference type="Proteomes" id="UP000562464"/>
    </source>
</evidence>
<keyword evidence="3" id="KW-0255">Endonuclease</keyword>
<reference evidence="3 4" key="1">
    <citation type="submission" date="2020-08" db="EMBL/GenBank/DDBJ databases">
        <title>Genomic Encyclopedia of Type Strains, Phase IV (KMG-IV): sequencing the most valuable type-strain genomes for metagenomic binning, comparative biology and taxonomic classification.</title>
        <authorList>
            <person name="Goeker M."/>
        </authorList>
    </citation>
    <scope>NUCLEOTIDE SEQUENCE [LARGE SCALE GENOMIC DNA]</scope>
    <source>
        <strain evidence="3 4">DSM 14925</strain>
    </source>
</reference>
<gene>
    <name evidence="3" type="ORF">HNQ37_001160</name>
</gene>
<organism evidence="3 4">
    <name type="scientific">Lactovum miscens</name>
    <dbReference type="NCBI Taxonomy" id="190387"/>
    <lineage>
        <taxon>Bacteria</taxon>
        <taxon>Bacillati</taxon>
        <taxon>Bacillota</taxon>
        <taxon>Bacilli</taxon>
        <taxon>Lactobacillales</taxon>
        <taxon>Streptococcaceae</taxon>
        <taxon>Lactovum</taxon>
    </lineage>
</organism>
<dbReference type="RefSeq" id="WP_183540171.1">
    <property type="nucleotide sequence ID" value="NZ_DASWOY010000012.1"/>
</dbReference>
<dbReference type="PANTHER" id="PTHR34477">
    <property type="entry name" value="UPF0213 PROTEIN YHBQ"/>
    <property type="match status" value="1"/>
</dbReference>
<dbReference type="GO" id="GO:0004519">
    <property type="term" value="F:endonuclease activity"/>
    <property type="evidence" value="ECO:0007669"/>
    <property type="project" value="UniProtKB-KW"/>
</dbReference>
<name>A0A841C7I4_9LACT</name>
<feature type="domain" description="GIY-YIG" evidence="2">
    <location>
        <begin position="3"/>
        <end position="81"/>
    </location>
</feature>
<comment type="similarity">
    <text evidence="1">Belongs to the UPF0213 family.</text>
</comment>
<accession>A0A841C7I4</accession>
<dbReference type="Proteomes" id="UP000562464">
    <property type="component" value="Unassembled WGS sequence"/>
</dbReference>
<dbReference type="Gene3D" id="3.40.1440.10">
    <property type="entry name" value="GIY-YIG endonuclease"/>
    <property type="match status" value="1"/>
</dbReference>
<evidence type="ECO:0000259" key="2">
    <source>
        <dbReference type="PROSITE" id="PS50164"/>
    </source>
</evidence>
<keyword evidence="3" id="KW-0540">Nuclease</keyword>
<proteinExistence type="inferred from homology"/>
<evidence type="ECO:0000313" key="3">
    <source>
        <dbReference type="EMBL" id="MBB5888267.1"/>
    </source>
</evidence>
<dbReference type="InterPro" id="IPR035901">
    <property type="entry name" value="GIY-YIG_endonuc_sf"/>
</dbReference>
<dbReference type="InterPro" id="IPR050190">
    <property type="entry name" value="UPF0213_domain"/>
</dbReference>
<dbReference type="InterPro" id="IPR000305">
    <property type="entry name" value="GIY-YIG_endonuc"/>
</dbReference>
<evidence type="ECO:0000256" key="1">
    <source>
        <dbReference type="ARBA" id="ARBA00007435"/>
    </source>
</evidence>
<protein>
    <submittedName>
        <fullName evidence="3">Putative endonuclease</fullName>
    </submittedName>
</protein>
<dbReference type="EMBL" id="JACHHV010000019">
    <property type="protein sequence ID" value="MBB5888267.1"/>
    <property type="molecule type" value="Genomic_DNA"/>
</dbReference>
<sequence>MKKTYFTYVLLCSDNTYYCGFTDNLEKRVDTHNAGMGGKYTSLRIPVNLIAHVEFDNEHDARSCEWWFKHKLQRSQKTKLIESNHIEEYYMLWKEKRGK</sequence>
<dbReference type="AlphaFoldDB" id="A0A841C7I4"/>
<dbReference type="CDD" id="cd10456">
    <property type="entry name" value="GIY-YIG_UPF0213"/>
    <property type="match status" value="1"/>
</dbReference>
<keyword evidence="3" id="KW-0378">Hydrolase</keyword>
<dbReference type="Pfam" id="PF01541">
    <property type="entry name" value="GIY-YIG"/>
    <property type="match status" value="1"/>
</dbReference>
<comment type="caution">
    <text evidence="3">The sequence shown here is derived from an EMBL/GenBank/DDBJ whole genome shotgun (WGS) entry which is preliminary data.</text>
</comment>
<keyword evidence="4" id="KW-1185">Reference proteome</keyword>
<dbReference type="SUPFAM" id="SSF82771">
    <property type="entry name" value="GIY-YIG endonuclease"/>
    <property type="match status" value="1"/>
</dbReference>
<dbReference type="PROSITE" id="PS50164">
    <property type="entry name" value="GIY_YIG"/>
    <property type="match status" value="1"/>
</dbReference>